<dbReference type="SUPFAM" id="SSF53927">
    <property type="entry name" value="Cytidine deaminase-like"/>
    <property type="match status" value="1"/>
</dbReference>
<dbReference type="Pfam" id="PF02142">
    <property type="entry name" value="MGS"/>
    <property type="match status" value="1"/>
</dbReference>
<keyword evidence="4 11" id="KW-0808">Transferase</keyword>
<comment type="catalytic activity">
    <reaction evidence="8">
        <text>(6R)-10-formyltetrahydrofolate + 5-amino-1-(5-phospho-beta-D-ribosyl)imidazole-4-carboxamide = 5-formamido-1-(5-phospho-D-ribosyl)imidazole-4-carboxamide + (6S)-5,6,7,8-tetrahydrofolate</text>
        <dbReference type="Rhea" id="RHEA:22192"/>
        <dbReference type="ChEBI" id="CHEBI:57453"/>
        <dbReference type="ChEBI" id="CHEBI:58467"/>
        <dbReference type="ChEBI" id="CHEBI:58475"/>
        <dbReference type="ChEBI" id="CHEBI:195366"/>
        <dbReference type="EC" id="2.1.2.3"/>
    </reaction>
</comment>
<accession>A0A1L5YC57</accession>
<dbReference type="FunFam" id="3.40.140.20:FF:000001">
    <property type="entry name" value="Bifunctional purine biosynthesis protein PurH"/>
    <property type="match status" value="1"/>
</dbReference>
<dbReference type="InterPro" id="IPR002695">
    <property type="entry name" value="PurH-like"/>
</dbReference>
<comment type="pathway">
    <text evidence="2">Purine metabolism; IMP biosynthesis via de novo pathway; 5-formamido-1-(5-phospho-D-ribosyl)imidazole-4-carboxamide from 5-amino-1-(5-phospho-D-ribosyl)imidazole-4-carboxamide (10-formyl THF route): step 1/1.</text>
</comment>
<evidence type="ECO:0000256" key="9">
    <source>
        <dbReference type="ARBA" id="ARBA00050687"/>
    </source>
</evidence>
<dbReference type="UniPathway" id="UPA00074">
    <property type="reaction ID" value="UER00133"/>
</dbReference>
<evidence type="ECO:0000256" key="8">
    <source>
        <dbReference type="ARBA" id="ARBA00050488"/>
    </source>
</evidence>
<dbReference type="GO" id="GO:0005829">
    <property type="term" value="C:cytosol"/>
    <property type="evidence" value="ECO:0007669"/>
    <property type="project" value="TreeGrafter"/>
</dbReference>
<comment type="pathway">
    <text evidence="1">Purine metabolism; IMP biosynthesis via de novo pathway; IMP from 5-formamido-1-(5-phospho-D-ribosyl)imidazole-4-carboxamide: step 1/1.</text>
</comment>
<reference evidence="11" key="1">
    <citation type="journal article" date="2017" name="Protist">
        <title>Diversity of the Photosynthetic Paulinella Species, with the Description of Paulinella micropora sp. nov. and the Chromatophore Genome Sequence for strain KR01.</title>
        <authorList>
            <person name="Lhee D."/>
            <person name="Yang E.C."/>
            <person name="Kim J.I."/>
            <person name="Nakayama T."/>
            <person name="Zuccarello G."/>
            <person name="Andersen R.A."/>
            <person name="Yoon H.S."/>
        </authorList>
    </citation>
    <scope>NUCLEOTIDE SEQUENCE</scope>
    <source>
        <strain evidence="11">KR01</strain>
    </source>
</reference>
<evidence type="ECO:0000313" key="11">
    <source>
        <dbReference type="EMBL" id="APP88285.1"/>
    </source>
</evidence>
<feature type="domain" description="MGS-like" evidence="10">
    <location>
        <begin position="1"/>
        <end position="146"/>
    </location>
</feature>
<evidence type="ECO:0000256" key="1">
    <source>
        <dbReference type="ARBA" id="ARBA00004844"/>
    </source>
</evidence>
<dbReference type="EMBL" id="KX897545">
    <property type="protein sequence ID" value="APP88285.1"/>
    <property type="molecule type" value="Genomic_DNA"/>
</dbReference>
<dbReference type="PIRSF" id="PIRSF000414">
    <property type="entry name" value="AICARFT_IMPCHas"/>
    <property type="match status" value="1"/>
</dbReference>
<dbReference type="GO" id="GO:0003937">
    <property type="term" value="F:IMP cyclohydrolase activity"/>
    <property type="evidence" value="ECO:0007669"/>
    <property type="project" value="UniProtKB-EC"/>
</dbReference>
<dbReference type="Gene3D" id="3.40.50.1380">
    <property type="entry name" value="Methylglyoxal synthase-like domain"/>
    <property type="match status" value="1"/>
</dbReference>
<name>A0A1L5YC57_9EUKA</name>
<proteinExistence type="inferred from homology"/>
<dbReference type="AlphaFoldDB" id="A0A1L5YC57"/>
<evidence type="ECO:0000256" key="4">
    <source>
        <dbReference type="ARBA" id="ARBA00022679"/>
    </source>
</evidence>
<gene>
    <name evidence="11" type="primary">purH</name>
    <name evidence="11" type="ORF">PCKR_503</name>
</gene>
<dbReference type="FunFam" id="3.40.50.1380:FF:000001">
    <property type="entry name" value="Bifunctional purine biosynthesis protein PurH"/>
    <property type="match status" value="1"/>
</dbReference>
<dbReference type="Pfam" id="PF01808">
    <property type="entry name" value="AICARFT_IMPCHas"/>
    <property type="match status" value="1"/>
</dbReference>
<evidence type="ECO:0000256" key="6">
    <source>
        <dbReference type="ARBA" id="ARBA00022801"/>
    </source>
</evidence>
<dbReference type="SMART" id="SM00851">
    <property type="entry name" value="MGS"/>
    <property type="match status" value="1"/>
</dbReference>
<dbReference type="PANTHER" id="PTHR11692">
    <property type="entry name" value="BIFUNCTIONAL PURINE BIOSYNTHESIS PROTEIN PURH"/>
    <property type="match status" value="1"/>
</dbReference>
<dbReference type="InterPro" id="IPR036914">
    <property type="entry name" value="MGS-like_dom_sf"/>
</dbReference>
<comment type="similarity">
    <text evidence="3">Belongs to the PurH family.</text>
</comment>
<evidence type="ECO:0000256" key="3">
    <source>
        <dbReference type="ARBA" id="ARBA00007667"/>
    </source>
</evidence>
<protein>
    <submittedName>
        <fullName evidence="11">Phosphoribosylaminoimidazolecarboxamide formyltransferase/IMP cyclohydrolase</fullName>
    </submittedName>
</protein>
<comment type="catalytic activity">
    <reaction evidence="9">
        <text>IMP + H2O = 5-formamido-1-(5-phospho-D-ribosyl)imidazole-4-carboxamide</text>
        <dbReference type="Rhea" id="RHEA:18445"/>
        <dbReference type="ChEBI" id="CHEBI:15377"/>
        <dbReference type="ChEBI" id="CHEBI:58053"/>
        <dbReference type="ChEBI" id="CHEBI:58467"/>
        <dbReference type="EC" id="3.5.4.10"/>
    </reaction>
</comment>
<dbReference type="Gene3D" id="3.40.140.20">
    <property type="match status" value="2"/>
</dbReference>
<evidence type="ECO:0000256" key="5">
    <source>
        <dbReference type="ARBA" id="ARBA00022755"/>
    </source>
</evidence>
<dbReference type="SUPFAM" id="SSF52335">
    <property type="entry name" value="Methylglyoxal synthase-like"/>
    <property type="match status" value="1"/>
</dbReference>
<dbReference type="NCBIfam" id="NF002049">
    <property type="entry name" value="PRK00881.1"/>
    <property type="match status" value="1"/>
</dbReference>
<sequence length="527" mass="57756">MERTAILSVSNKNDIVFLAEALHFTHQYRILSSGGTANILEAAGIPVTRISNYTGFPEIMNGRVKTLHPLIYGGILANRDELSHQRDLEANGITLIDLVVVNLYPFRETVSQQSVDWKTAIENIDIGGPSMIRAAAKNHPYVTILTDPEQYQPFLSALYEDSLDLGLRQHLAVQAFDHTARYDAAINRWMMSRLTNKTILNTYQGTISNFLLSLPLHQKLRYGENPHQKGSWYTSKDVGWGGISQIQGKELSANNLLDLDAALAIIREFGYLSTGGQFESRPAAVVIKHTNPCGVATGVDGFEALTRALDADRVSAFGGIIGLNSTVNVSMAKELTSLFLECIIAPDFTSDALEELRTKKNLRLLILKPEAIDKANHQQLRSLLGGILVQDLDDEPMNTQQWSIVTQRFPNEQEMIDLAFAWALVRHVRSNAIVIARNGQSLGIGAGQMNRIGSAHIALNAAGNSAYGAVLASDGFFPFDDTVKAAAAKGIKAIIQPGGSLRDNESIKACNELGLVMVTTKQRHFLH</sequence>
<dbReference type="GO" id="GO:0006189">
    <property type="term" value="P:'de novo' IMP biosynthetic process"/>
    <property type="evidence" value="ECO:0007669"/>
    <property type="project" value="UniProtKB-UniPathway"/>
</dbReference>
<dbReference type="InterPro" id="IPR011607">
    <property type="entry name" value="MGS-like_dom"/>
</dbReference>
<dbReference type="PROSITE" id="PS51855">
    <property type="entry name" value="MGS"/>
    <property type="match status" value="1"/>
</dbReference>
<dbReference type="GO" id="GO:0004643">
    <property type="term" value="F:phosphoribosylaminoimidazolecarboxamide formyltransferase activity"/>
    <property type="evidence" value="ECO:0007669"/>
    <property type="project" value="UniProtKB-EC"/>
</dbReference>
<organism evidence="11">
    <name type="scientific">Paulinella micropora</name>
    <dbReference type="NCBI Taxonomy" id="1928728"/>
    <lineage>
        <taxon>Eukaryota</taxon>
        <taxon>Sar</taxon>
        <taxon>Rhizaria</taxon>
        <taxon>Cercozoa</taxon>
        <taxon>Imbricatea</taxon>
        <taxon>Silicofilosea</taxon>
        <taxon>Euglyphida</taxon>
        <taxon>Paulinellidae</taxon>
        <taxon>Paulinella</taxon>
    </lineage>
</organism>
<dbReference type="SMART" id="SM00798">
    <property type="entry name" value="AICARFT_IMPCHas"/>
    <property type="match status" value="1"/>
</dbReference>
<dbReference type="NCBIfam" id="TIGR00355">
    <property type="entry name" value="purH"/>
    <property type="match status" value="1"/>
</dbReference>
<keyword evidence="6 11" id="KW-0378">Hydrolase</keyword>
<dbReference type="InterPro" id="IPR024051">
    <property type="entry name" value="AICAR_Tfase_dup_dom_sf"/>
</dbReference>
<dbReference type="InterPro" id="IPR016193">
    <property type="entry name" value="Cytidine_deaminase-like"/>
</dbReference>
<dbReference type="PANTHER" id="PTHR11692:SF0">
    <property type="entry name" value="BIFUNCTIONAL PURINE BIOSYNTHESIS PROTEIN ATIC"/>
    <property type="match status" value="1"/>
</dbReference>
<keyword evidence="5" id="KW-0658">Purine biosynthesis</keyword>
<evidence type="ECO:0000259" key="10">
    <source>
        <dbReference type="PROSITE" id="PS51855"/>
    </source>
</evidence>
<evidence type="ECO:0000256" key="7">
    <source>
        <dbReference type="ARBA" id="ARBA00023268"/>
    </source>
</evidence>
<keyword evidence="11" id="KW-0934">Plastid</keyword>
<keyword evidence="7" id="KW-0511">Multifunctional enzyme</keyword>
<dbReference type="HAMAP" id="MF_00139">
    <property type="entry name" value="PurH"/>
    <property type="match status" value="1"/>
</dbReference>
<evidence type="ECO:0000256" key="2">
    <source>
        <dbReference type="ARBA" id="ARBA00004954"/>
    </source>
</evidence>
<geneLocation type="plastid" evidence="11"/>
<dbReference type="CDD" id="cd01421">
    <property type="entry name" value="IMPCH"/>
    <property type="match status" value="1"/>
</dbReference>